<dbReference type="EMBL" id="CP001727">
    <property type="protein sequence ID" value="ACV57650.1"/>
    <property type="molecule type" value="Genomic_DNA"/>
</dbReference>
<name>C8WSZ4_ALIAD</name>
<evidence type="ECO:0000256" key="7">
    <source>
        <dbReference type="ARBA" id="ARBA00038093"/>
    </source>
</evidence>
<dbReference type="HOGENOM" id="CLU_118482_5_3_9"/>
<dbReference type="CDD" id="cd18745">
    <property type="entry name" value="PIN_VapC4-5_FitB-like"/>
    <property type="match status" value="1"/>
</dbReference>
<evidence type="ECO:0000259" key="9">
    <source>
        <dbReference type="Pfam" id="PF01850"/>
    </source>
</evidence>
<dbReference type="GO" id="GO:0004540">
    <property type="term" value="F:RNA nuclease activity"/>
    <property type="evidence" value="ECO:0007669"/>
    <property type="project" value="InterPro"/>
</dbReference>
<keyword evidence="6 8" id="KW-0460">Magnesium</keyword>
<evidence type="ECO:0000256" key="3">
    <source>
        <dbReference type="ARBA" id="ARBA00022722"/>
    </source>
</evidence>
<dbReference type="Gene3D" id="3.40.50.1010">
    <property type="entry name" value="5'-nuclease"/>
    <property type="match status" value="1"/>
</dbReference>
<feature type="binding site" evidence="8">
    <location>
        <position position="98"/>
    </location>
    <ligand>
        <name>Mg(2+)</name>
        <dbReference type="ChEBI" id="CHEBI:18420"/>
    </ligand>
</feature>
<evidence type="ECO:0000256" key="8">
    <source>
        <dbReference type="HAMAP-Rule" id="MF_00265"/>
    </source>
</evidence>
<proteinExistence type="inferred from homology"/>
<dbReference type="SUPFAM" id="SSF88723">
    <property type="entry name" value="PIN domain-like"/>
    <property type="match status" value="1"/>
</dbReference>
<reference evidence="10 11" key="2">
    <citation type="journal article" date="2010" name="Stand. Genomic Sci.">
        <title>Complete genome sequence of Alicyclobacillus acidocaldarius type strain (104-IA).</title>
        <authorList>
            <person name="Mavromatis K."/>
            <person name="Sikorski J."/>
            <person name="Lapidus A."/>
            <person name="Glavina Del Rio T."/>
            <person name="Copeland A."/>
            <person name="Tice H."/>
            <person name="Cheng J.F."/>
            <person name="Lucas S."/>
            <person name="Chen F."/>
            <person name="Nolan M."/>
            <person name="Bruce D."/>
            <person name="Goodwin L."/>
            <person name="Pitluck S."/>
            <person name="Ivanova N."/>
            <person name="Ovchinnikova G."/>
            <person name="Pati A."/>
            <person name="Chen A."/>
            <person name="Palaniappan K."/>
            <person name="Land M."/>
            <person name="Hauser L."/>
            <person name="Chang Y.J."/>
            <person name="Jeffries C.D."/>
            <person name="Chain P."/>
            <person name="Meincke L."/>
            <person name="Sims D."/>
            <person name="Chertkov O."/>
            <person name="Han C."/>
            <person name="Brettin T."/>
            <person name="Detter J.C."/>
            <person name="Wahrenburg C."/>
            <person name="Rohde M."/>
            <person name="Pukall R."/>
            <person name="Goker M."/>
            <person name="Bristow J."/>
            <person name="Eisen J.A."/>
            <person name="Markowitz V."/>
            <person name="Hugenholtz P."/>
            <person name="Klenk H.P."/>
            <person name="Kyrpides N.C."/>
        </authorList>
    </citation>
    <scope>NUCLEOTIDE SEQUENCE [LARGE SCALE GENOMIC DNA]</scope>
    <source>
        <strain evidence="11">ATCC 27009 / DSM 446 / BCRC 14685 / JCM 5260 / KCTC 1825 / NBRC 15652 / NCIMB 11725 / NRRL B-14509 / 104-IA</strain>
    </source>
</reference>
<organism evidence="10 11">
    <name type="scientific">Alicyclobacillus acidocaldarius subsp. acidocaldarius (strain ATCC 27009 / DSM 446 / BCRC 14685 / JCM 5260 / KCTC 1825 / NBRC 15652 / NCIMB 11725 / NRRL B-14509 / 104-IA)</name>
    <name type="common">Bacillus acidocaldarius</name>
    <dbReference type="NCBI Taxonomy" id="521098"/>
    <lineage>
        <taxon>Bacteria</taxon>
        <taxon>Bacillati</taxon>
        <taxon>Bacillota</taxon>
        <taxon>Bacilli</taxon>
        <taxon>Bacillales</taxon>
        <taxon>Alicyclobacillaceae</taxon>
        <taxon>Alicyclobacillus</taxon>
    </lineage>
</organism>
<comment type="function">
    <text evidence="8">Toxic component of a toxin-antitoxin (TA) system. An RNase.</text>
</comment>
<dbReference type="RefSeq" id="WP_012810012.1">
    <property type="nucleotide sequence ID" value="NC_013205.1"/>
</dbReference>
<comment type="similarity">
    <text evidence="7 8">Belongs to the PINc/VapC protein family.</text>
</comment>
<evidence type="ECO:0000313" key="10">
    <source>
        <dbReference type="EMBL" id="ACV57650.1"/>
    </source>
</evidence>
<dbReference type="InterPro" id="IPR022907">
    <property type="entry name" value="VapC_family"/>
</dbReference>
<keyword evidence="5 8" id="KW-0378">Hydrolase</keyword>
<evidence type="ECO:0000256" key="6">
    <source>
        <dbReference type="ARBA" id="ARBA00022842"/>
    </source>
</evidence>
<keyword evidence="2 8" id="KW-1277">Toxin-antitoxin system</keyword>
<dbReference type="eggNOG" id="COG1487">
    <property type="taxonomic scope" value="Bacteria"/>
</dbReference>
<dbReference type="STRING" id="521098.Aaci_0602"/>
<dbReference type="EC" id="3.1.-.-" evidence="8"/>
<gene>
    <name evidence="8" type="primary">vapC</name>
    <name evidence="10" type="ordered locus">Aaci_0602</name>
</gene>
<evidence type="ECO:0000256" key="1">
    <source>
        <dbReference type="ARBA" id="ARBA00001946"/>
    </source>
</evidence>
<protein>
    <recommendedName>
        <fullName evidence="8">Ribonuclease VapC</fullName>
        <shortName evidence="8">RNase VapC</shortName>
        <ecNumber evidence="8">3.1.-.-</ecNumber>
    </recommendedName>
    <alternativeName>
        <fullName evidence="8">Toxin VapC</fullName>
    </alternativeName>
</protein>
<feature type="binding site" evidence="8">
    <location>
        <position position="6"/>
    </location>
    <ligand>
        <name>Mg(2+)</name>
        <dbReference type="ChEBI" id="CHEBI:18420"/>
    </ligand>
</feature>
<keyword evidence="8" id="KW-0800">Toxin</keyword>
<evidence type="ECO:0000313" key="11">
    <source>
        <dbReference type="Proteomes" id="UP000001917"/>
    </source>
</evidence>
<feature type="domain" description="PIN" evidence="9">
    <location>
        <begin position="3"/>
        <end position="125"/>
    </location>
</feature>
<reference evidence="11" key="1">
    <citation type="submission" date="2009-09" db="EMBL/GenBank/DDBJ databases">
        <title>The complete chromosome of Alicyclobacillus acidocaldarius subsp. acidocaldarius DSM 446.</title>
        <authorList>
            <consortium name="US DOE Joint Genome Institute (JGI-PGF)"/>
            <person name="Lucas S."/>
            <person name="Copeland A."/>
            <person name="Lapidus A."/>
            <person name="Glavina del Rio T."/>
            <person name="Dalin E."/>
            <person name="Tice H."/>
            <person name="Bruce D."/>
            <person name="Goodwin L."/>
            <person name="Pitluck S."/>
            <person name="Kyrpides N."/>
            <person name="Mavromatis K."/>
            <person name="Ivanova N."/>
            <person name="Ovchinnikova G."/>
            <person name="Chertkov O."/>
            <person name="Sims D."/>
            <person name="Brettin T."/>
            <person name="Detter J.C."/>
            <person name="Han C."/>
            <person name="Larimer F."/>
            <person name="Land M."/>
            <person name="Hauser L."/>
            <person name="Markowitz V."/>
            <person name="Cheng J.-F."/>
            <person name="Hugenholtz P."/>
            <person name="Woyke T."/>
            <person name="Wu D."/>
            <person name="Pukall R."/>
            <person name="Klenk H.-P."/>
            <person name="Eisen J.A."/>
        </authorList>
    </citation>
    <scope>NUCLEOTIDE SEQUENCE [LARGE SCALE GENOMIC DNA]</scope>
    <source>
        <strain evidence="11">ATCC 27009 / DSM 446 / BCRC 14685 / JCM 5260 / KCTC 1825 / NBRC 15652 / NCIMB 11725 / NRRL B-14509 / 104-IA</strain>
    </source>
</reference>
<dbReference type="PANTHER" id="PTHR33653">
    <property type="entry name" value="RIBONUCLEASE VAPC2"/>
    <property type="match status" value="1"/>
</dbReference>
<dbReference type="GO" id="GO:0000287">
    <property type="term" value="F:magnesium ion binding"/>
    <property type="evidence" value="ECO:0007669"/>
    <property type="project" value="UniProtKB-UniRule"/>
</dbReference>
<keyword evidence="4 8" id="KW-0479">Metal-binding</keyword>
<dbReference type="InterPro" id="IPR050556">
    <property type="entry name" value="Type_II_TA_system_RNase"/>
</dbReference>
<dbReference type="GO" id="GO:0090729">
    <property type="term" value="F:toxin activity"/>
    <property type="evidence" value="ECO:0007669"/>
    <property type="project" value="UniProtKB-KW"/>
</dbReference>
<sequence length="135" mass="15504">MRYLLDTNMCIYLINRRNPALIERFRQYRTGDIGVSVITVAELMYGIAKSRHPERNRAALSVFLLPLEIAPFDERAAFHYGRIRAQLESEGQPIGAMDTLIAAHALSLDVTVVTRNVREFQRVRGLRVENWFEGV</sequence>
<dbReference type="InterPro" id="IPR029060">
    <property type="entry name" value="PIN-like_dom_sf"/>
</dbReference>
<evidence type="ECO:0000256" key="5">
    <source>
        <dbReference type="ARBA" id="ARBA00022801"/>
    </source>
</evidence>
<dbReference type="InterPro" id="IPR002716">
    <property type="entry name" value="PIN_dom"/>
</dbReference>
<dbReference type="HAMAP" id="MF_00265">
    <property type="entry name" value="VapC_Nob1"/>
    <property type="match status" value="1"/>
</dbReference>
<dbReference type="GO" id="GO:0016787">
    <property type="term" value="F:hydrolase activity"/>
    <property type="evidence" value="ECO:0007669"/>
    <property type="project" value="UniProtKB-KW"/>
</dbReference>
<keyword evidence="3 8" id="KW-0540">Nuclease</keyword>
<evidence type="ECO:0000256" key="4">
    <source>
        <dbReference type="ARBA" id="ARBA00022723"/>
    </source>
</evidence>
<dbReference type="AlphaFoldDB" id="C8WSZ4"/>
<dbReference type="Proteomes" id="UP000001917">
    <property type="component" value="Chromosome"/>
</dbReference>
<accession>C8WSZ4</accession>
<dbReference type="PANTHER" id="PTHR33653:SF1">
    <property type="entry name" value="RIBONUCLEASE VAPC2"/>
    <property type="match status" value="1"/>
</dbReference>
<dbReference type="KEGG" id="aac:Aaci_0602"/>
<comment type="cofactor">
    <cofactor evidence="1 8">
        <name>Mg(2+)</name>
        <dbReference type="ChEBI" id="CHEBI:18420"/>
    </cofactor>
</comment>
<keyword evidence="11" id="KW-1185">Reference proteome</keyword>
<dbReference type="Pfam" id="PF01850">
    <property type="entry name" value="PIN"/>
    <property type="match status" value="1"/>
</dbReference>
<evidence type="ECO:0000256" key="2">
    <source>
        <dbReference type="ARBA" id="ARBA00022649"/>
    </source>
</evidence>